<dbReference type="EMBL" id="VYYT01000854">
    <property type="protein sequence ID" value="KAK2729043.1"/>
    <property type="molecule type" value="Genomic_DNA"/>
</dbReference>
<keyword evidence="4" id="KW-1185">Reference proteome</keyword>
<dbReference type="SMART" id="SM00382">
    <property type="entry name" value="AAA"/>
    <property type="match status" value="1"/>
</dbReference>
<evidence type="ECO:0000256" key="1">
    <source>
        <dbReference type="SAM" id="MobiDB-lite"/>
    </source>
</evidence>
<feature type="region of interest" description="Disordered" evidence="1">
    <location>
        <begin position="910"/>
        <end position="971"/>
    </location>
</feature>
<evidence type="ECO:0000313" key="3">
    <source>
        <dbReference type="EMBL" id="KAK2729043.1"/>
    </source>
</evidence>
<dbReference type="GO" id="GO:0016887">
    <property type="term" value="F:ATP hydrolysis activity"/>
    <property type="evidence" value="ECO:0007669"/>
    <property type="project" value="InterPro"/>
</dbReference>
<evidence type="ECO:0000313" key="4">
    <source>
        <dbReference type="Proteomes" id="UP001281614"/>
    </source>
</evidence>
<sequence length="991" mass="111147">MPTDSYSEGTGEEENKVTEDENIGEEAPPTPPAGAMLKLNRVEWGEFIRLSCDPEHEGSVIEIPIGEPPIVNNADNRFPFRPFGFFGHRLGRGRKLEPPKDRKPFVPVAPGKGQLPGRIRIRSTPLFSILNVLLPNALDWSAYGCSLARPFRSLVYCDSELRAWCRTLEKNFDVLDRTSNDSPVGTGDPEVHVQEAGTNVHGADQGDASIIEEDKDGNKTSVPTEKAFREVPDGSSAVEPGYQADQEDEEDDINARGFDEAEEFTKSRTALEELKCLLSFMDSDILPRQQYLRISQCRKVFFSDLWLIFQPGVEVISTDGKQAYRVIGVNTVKQGVTRRWESTKAPFSVTCVYIDFDGKNVGPVRKSFDFKKFDDEKDITSLKVYPIQFHQLRQFDCSDSEREELQTFPADQRFRQKLVRRGAKFLEVAAVKHMYYAGPTLEARDDVESQVVVDFESAFSAGDESRDQREWRPLLEPLVGVSTTEKDAGNDGDDYNGAGCQKPCCNREATHDDAYLDEKHSSNYINSLLPTADNISSQPSIAVIPRPLAELQAGPGKNLPLEDELVIMSYRVFGQTRHYLTLAEGKGLIILLHGAPGVGKTSTAEVVADHFEKPLFQITCGDLGTTASEVEKALEVNFALASRWDCILLLDEADVFLAQRTKDDFTRNGLVAVFLRIMEYYAGVLFLTTNRVGDFDEAFTSRIHISLYYPDLNKEKTEKVFKINLDMIKRLFDEKNRDIEIDKLGIGVFASTYFSEHAEARWNGRQIRNACQTALAMAEFDAHKEARKQSNKHGQPVDIVVRLKVGHFEIVRKAYLEFSKYMHDVYRMGNARLAGLNKMRAIRDPETGGGIDHDARGAEFRRGATGQHFSGPVQLNTPQQQMQQMQPMQLMQLAAFQHPQQQQHFNQFQNPGASQIQPNNLSAGQSFSYAGSGDSGTYVSQPSPTPSHLQVPMTPPQQQQHLQQPSPQMNQQALSQFQGMFEGGGLQPQMR</sequence>
<dbReference type="Proteomes" id="UP001281614">
    <property type="component" value="Unassembled WGS sequence"/>
</dbReference>
<dbReference type="Gene3D" id="3.40.50.300">
    <property type="entry name" value="P-loop containing nucleotide triphosphate hydrolases"/>
    <property type="match status" value="1"/>
</dbReference>
<dbReference type="Pfam" id="PF22942">
    <property type="entry name" value="DUF7025"/>
    <property type="match status" value="1"/>
</dbReference>
<dbReference type="AlphaFoldDB" id="A0AAD9XYS4"/>
<dbReference type="PANTHER" id="PTHR46411:SF2">
    <property type="entry name" value="AAA+ ATPASE DOMAIN-CONTAINING PROTEIN"/>
    <property type="match status" value="1"/>
</dbReference>
<reference evidence="3" key="1">
    <citation type="submission" date="2023-02" db="EMBL/GenBank/DDBJ databases">
        <title>Colletotrichum kahawae CIFC_Que2 genome sequencing and assembly.</title>
        <authorList>
            <person name="Baroncelli R."/>
        </authorList>
    </citation>
    <scope>NUCLEOTIDE SEQUENCE</scope>
    <source>
        <strain evidence="3">CIFC_Que2</strain>
    </source>
</reference>
<feature type="domain" description="AAA+ ATPase" evidence="2">
    <location>
        <begin position="586"/>
        <end position="711"/>
    </location>
</feature>
<dbReference type="PANTHER" id="PTHR46411">
    <property type="entry name" value="FAMILY ATPASE, PUTATIVE-RELATED"/>
    <property type="match status" value="1"/>
</dbReference>
<dbReference type="GO" id="GO:0005524">
    <property type="term" value="F:ATP binding"/>
    <property type="evidence" value="ECO:0007669"/>
    <property type="project" value="InterPro"/>
</dbReference>
<proteinExistence type="predicted"/>
<dbReference type="InterPro" id="IPR027417">
    <property type="entry name" value="P-loop_NTPase"/>
</dbReference>
<dbReference type="InterPro" id="IPR003959">
    <property type="entry name" value="ATPase_AAA_core"/>
</dbReference>
<dbReference type="InterPro" id="IPR054289">
    <property type="entry name" value="DUF7025"/>
</dbReference>
<dbReference type="CDD" id="cd19481">
    <property type="entry name" value="RecA-like_protease"/>
    <property type="match status" value="1"/>
</dbReference>
<protein>
    <recommendedName>
        <fullName evidence="2">AAA+ ATPase domain-containing protein</fullName>
    </recommendedName>
</protein>
<feature type="compositionally biased region" description="Low complexity" evidence="1">
    <location>
        <begin position="956"/>
        <end position="971"/>
    </location>
</feature>
<dbReference type="Pfam" id="PF23232">
    <property type="entry name" value="AAA_lid_13"/>
    <property type="match status" value="1"/>
</dbReference>
<organism evidence="3 4">
    <name type="scientific">Colletotrichum kahawae</name>
    <name type="common">Coffee berry disease fungus</name>
    <dbReference type="NCBI Taxonomy" id="34407"/>
    <lineage>
        <taxon>Eukaryota</taxon>
        <taxon>Fungi</taxon>
        <taxon>Dikarya</taxon>
        <taxon>Ascomycota</taxon>
        <taxon>Pezizomycotina</taxon>
        <taxon>Sordariomycetes</taxon>
        <taxon>Hypocreomycetidae</taxon>
        <taxon>Glomerellales</taxon>
        <taxon>Glomerellaceae</taxon>
        <taxon>Colletotrichum</taxon>
        <taxon>Colletotrichum gloeosporioides species complex</taxon>
    </lineage>
</organism>
<feature type="region of interest" description="Disordered" evidence="1">
    <location>
        <begin position="214"/>
        <end position="250"/>
    </location>
</feature>
<comment type="caution">
    <text evidence="3">The sequence shown here is derived from an EMBL/GenBank/DDBJ whole genome shotgun (WGS) entry which is preliminary data.</text>
</comment>
<feature type="region of interest" description="Disordered" evidence="1">
    <location>
        <begin position="1"/>
        <end position="35"/>
    </location>
</feature>
<dbReference type="InterPro" id="IPR003593">
    <property type="entry name" value="AAA+_ATPase"/>
</dbReference>
<dbReference type="SUPFAM" id="SSF52540">
    <property type="entry name" value="P-loop containing nucleoside triphosphate hydrolases"/>
    <property type="match status" value="1"/>
</dbReference>
<evidence type="ECO:0000259" key="2">
    <source>
        <dbReference type="SMART" id="SM00382"/>
    </source>
</evidence>
<dbReference type="InterPro" id="IPR056599">
    <property type="entry name" value="AAA_lid_fung"/>
</dbReference>
<dbReference type="Pfam" id="PF00004">
    <property type="entry name" value="AAA"/>
    <property type="match status" value="1"/>
</dbReference>
<feature type="compositionally biased region" description="Polar residues" evidence="1">
    <location>
        <begin position="912"/>
        <end position="948"/>
    </location>
</feature>
<accession>A0AAD9XYS4</accession>
<name>A0AAD9XYS4_COLKA</name>
<gene>
    <name evidence="3" type="ORF">CKAH01_10614</name>
</gene>